<dbReference type="AlphaFoldDB" id="A0A1B8U199"/>
<dbReference type="SUPFAM" id="SSF52833">
    <property type="entry name" value="Thioredoxin-like"/>
    <property type="match status" value="1"/>
</dbReference>
<dbReference type="RefSeq" id="WP_068360084.1">
    <property type="nucleotide sequence ID" value="NZ_CP019337.1"/>
</dbReference>
<proteinExistence type="predicted"/>
<evidence type="ECO:0000313" key="2">
    <source>
        <dbReference type="Proteomes" id="UP000092612"/>
    </source>
</evidence>
<dbReference type="EMBL" id="LSFL01000030">
    <property type="protein sequence ID" value="OBY65641.1"/>
    <property type="molecule type" value="Genomic_DNA"/>
</dbReference>
<organism evidence="1 2">
    <name type="scientific">Polaribacter reichenbachii</name>
    <dbReference type="NCBI Taxonomy" id="996801"/>
    <lineage>
        <taxon>Bacteria</taxon>
        <taxon>Pseudomonadati</taxon>
        <taxon>Bacteroidota</taxon>
        <taxon>Flavobacteriia</taxon>
        <taxon>Flavobacteriales</taxon>
        <taxon>Flavobacteriaceae</taxon>
    </lineage>
</organism>
<evidence type="ECO:0000313" key="1">
    <source>
        <dbReference type="EMBL" id="OBY65641.1"/>
    </source>
</evidence>
<accession>A0A1B8U199</accession>
<sequence length="463" mass="54152">MTKKIILLLQISYLITLFSCNSDKKSTTTYFGGKIINPKTNHIVLHSMDKVIDTFLLDSKNKFIGEIKNANEGLYYFYHGNEKQHIYLEVADSVMIRLNTWDFDESLVFAGKGAERNNVLIDCFLEGENDQNLFYKYNRLSPTEFKQKADSVINIKLNRFNEYIDQHPKETIGFKQALKTALTFPIYSRIERYPLMHTKYTTDGNFPSLSSNFYNYRNNISINKDSLMYYPPYSRYIRNYLYNKTYALGHPPMKNKYSSEFTVDLLNIIDKEIITSRSKNAFLRQTIISHFYNKSSCDINAKAFDTYFKLSTNDEDKMLLKNLVNDTKLITANDQLPNFNITNYSDAKHKVYDIIKGKNTLLFFWSPEYVSRSYIETRIIFLSKNYPNIQFIQVMIDGNKGERIQKLDIKNQFYLDKSSEAHQFLTSKMPRSILINKRGKVINGYGSIASKNLNPYLEELSKN</sequence>
<comment type="caution">
    <text evidence="1">The sequence shown here is derived from an EMBL/GenBank/DDBJ whole genome shotgun (WGS) entry which is preliminary data.</text>
</comment>
<protein>
    <recommendedName>
        <fullName evidence="3">Thioredoxin domain-containing protein</fullName>
    </recommendedName>
</protein>
<dbReference type="STRING" id="996801.BW723_13455"/>
<dbReference type="InterPro" id="IPR036249">
    <property type="entry name" value="Thioredoxin-like_sf"/>
</dbReference>
<dbReference type="Proteomes" id="UP000092612">
    <property type="component" value="Unassembled WGS sequence"/>
</dbReference>
<keyword evidence="2" id="KW-1185">Reference proteome</keyword>
<evidence type="ECO:0008006" key="3">
    <source>
        <dbReference type="Google" id="ProtNLM"/>
    </source>
</evidence>
<gene>
    <name evidence="1" type="ORF">LPB301_08325</name>
</gene>
<reference evidence="2" key="1">
    <citation type="submission" date="2016-02" db="EMBL/GenBank/DDBJ databases">
        <title>Paenibacillus sp. LPB0068, isolated from Crassostrea gigas.</title>
        <authorList>
            <person name="Shin S.-K."/>
            <person name="Yi H."/>
        </authorList>
    </citation>
    <scope>NUCLEOTIDE SEQUENCE [LARGE SCALE GENOMIC DNA]</scope>
    <source>
        <strain evidence="2">KCTC 23969</strain>
    </source>
</reference>
<dbReference type="Gene3D" id="3.40.30.10">
    <property type="entry name" value="Glutaredoxin"/>
    <property type="match status" value="1"/>
</dbReference>
<dbReference type="OrthoDB" id="1146847at2"/>
<name>A0A1B8U199_9FLAO</name>
<dbReference type="KEGG" id="prn:BW723_13455"/>
<dbReference type="PROSITE" id="PS51257">
    <property type="entry name" value="PROKAR_LIPOPROTEIN"/>
    <property type="match status" value="1"/>
</dbReference>